<evidence type="ECO:0000313" key="7">
    <source>
        <dbReference type="EnsemblPlants" id="QL08p015396:mrna"/>
    </source>
</evidence>
<evidence type="ECO:0000256" key="2">
    <source>
        <dbReference type="ARBA" id="ARBA00023157"/>
    </source>
</evidence>
<name>A0A7N2M8C9_QUELO</name>
<protein>
    <submittedName>
        <fullName evidence="7">Uncharacterized protein</fullName>
    </submittedName>
</protein>
<evidence type="ECO:0000259" key="5">
    <source>
        <dbReference type="Pfam" id="PF00954"/>
    </source>
</evidence>
<dbReference type="Gramene" id="QL08p015396:mrna">
    <property type="protein sequence ID" value="QL08p015396:mrna"/>
    <property type="gene ID" value="QL08p015396"/>
</dbReference>
<evidence type="ECO:0000259" key="6">
    <source>
        <dbReference type="Pfam" id="PF01453"/>
    </source>
</evidence>
<accession>A0A7N2M8C9</accession>
<feature type="domain" description="S-locus glycoprotein" evidence="5">
    <location>
        <begin position="179"/>
        <end position="274"/>
    </location>
</feature>
<dbReference type="EMBL" id="LRBV02000008">
    <property type="status" value="NOT_ANNOTATED_CDS"/>
    <property type="molecule type" value="Genomic_DNA"/>
</dbReference>
<dbReference type="PANTHER" id="PTHR32444:SF234">
    <property type="entry name" value="RECEPTOR-LIKE SERINE_THREONINE-PROTEIN KINASE"/>
    <property type="match status" value="1"/>
</dbReference>
<dbReference type="EnsemblPlants" id="QL08p015396:mrna">
    <property type="protein sequence ID" value="QL08p015396:mrna"/>
    <property type="gene ID" value="QL08p015396"/>
</dbReference>
<dbReference type="GO" id="GO:0048544">
    <property type="term" value="P:recognition of pollen"/>
    <property type="evidence" value="ECO:0007669"/>
    <property type="project" value="InterPro"/>
</dbReference>
<dbReference type="AlphaFoldDB" id="A0A7N2M8C9"/>
<keyword evidence="2" id="KW-1015">Disulfide bond</keyword>
<keyword evidence="1" id="KW-0732">Signal</keyword>
<keyword evidence="4" id="KW-1133">Transmembrane helix</keyword>
<dbReference type="Gene3D" id="3.30.200.20">
    <property type="entry name" value="Phosphorylase Kinase, domain 1"/>
    <property type="match status" value="1"/>
</dbReference>
<keyword evidence="4" id="KW-0812">Transmembrane</keyword>
<dbReference type="Proteomes" id="UP000594261">
    <property type="component" value="Chromosome 8"/>
</dbReference>
<dbReference type="InParanoid" id="A0A7N2M8C9"/>
<feature type="domain" description="Bulb-type lectin" evidence="6">
    <location>
        <begin position="82"/>
        <end position="152"/>
    </location>
</feature>
<keyword evidence="3" id="KW-0325">Glycoprotein</keyword>
<dbReference type="InterPro" id="IPR000858">
    <property type="entry name" value="S_locus_glycoprot_dom"/>
</dbReference>
<dbReference type="PANTHER" id="PTHR32444">
    <property type="entry name" value="BULB-TYPE LECTIN DOMAIN-CONTAINING PROTEIN"/>
    <property type="match status" value="1"/>
</dbReference>
<reference evidence="7 8" key="1">
    <citation type="journal article" date="2016" name="G3 (Bethesda)">
        <title>First Draft Assembly and Annotation of the Genome of a California Endemic Oak Quercus lobata Nee (Fagaceae).</title>
        <authorList>
            <person name="Sork V.L."/>
            <person name="Fitz-Gibbon S.T."/>
            <person name="Puiu D."/>
            <person name="Crepeau M."/>
            <person name="Gugger P.F."/>
            <person name="Sherman R."/>
            <person name="Stevens K."/>
            <person name="Langley C.H."/>
            <person name="Pellegrini M."/>
            <person name="Salzberg S.L."/>
        </authorList>
    </citation>
    <scope>NUCLEOTIDE SEQUENCE [LARGE SCALE GENOMIC DNA]</scope>
    <source>
        <strain evidence="7 8">cv. SW786</strain>
    </source>
</reference>
<proteinExistence type="predicted"/>
<feature type="transmembrane region" description="Helical" evidence="4">
    <location>
        <begin position="345"/>
        <end position="367"/>
    </location>
</feature>
<dbReference type="InterPro" id="IPR036426">
    <property type="entry name" value="Bulb-type_lectin_dom_sf"/>
</dbReference>
<dbReference type="Pfam" id="PF01453">
    <property type="entry name" value="B_lectin"/>
    <property type="match status" value="1"/>
</dbReference>
<evidence type="ECO:0000313" key="8">
    <source>
        <dbReference type="Proteomes" id="UP000594261"/>
    </source>
</evidence>
<evidence type="ECO:0000256" key="4">
    <source>
        <dbReference type="SAM" id="Phobius"/>
    </source>
</evidence>
<evidence type="ECO:0000256" key="3">
    <source>
        <dbReference type="ARBA" id="ARBA00023180"/>
    </source>
</evidence>
<sequence length="436" mass="49080">MLNIFDNNSNDGFTRGLVVVVVGVVEELELGAEAINGGSDTMKSRLPAALSPIVSAPSTIIASVACDVACAFTSLTEGKTLNRKVAWSANSTKKAWNPIVQLLDSENLVLREENEENPEKYLWQSFDYPSDTWLPGMKLGWDLKTGLERRMSPGELSWGVELHNYTETVIKKGTKKFLQTGPWNGLGFRGVPDLKDNPVYTYDFVINSNEVYFIFHLIKNSVISRGVLNENASSYERDIWVELDKKWITYISTPKDKCDTYNLCGPYGNCIIESNVSTTVPVRLMQTQMLKMEEVGRTMWFGDLIDIRRVAANGQDAYMQDVYIQMPASEQVNPKEVKDKKKMKVIVIVVVAIAVVFGVLLITYCICKRTNFREKLENNVMIDQNIKGQSEDVEVTFFTLATIAIATNNFSSNNKLGEDGFGLVYKVFTEVWTRIE</sequence>
<dbReference type="InterPro" id="IPR001480">
    <property type="entry name" value="Bulb-type_lectin_dom"/>
</dbReference>
<evidence type="ECO:0000256" key="1">
    <source>
        <dbReference type="ARBA" id="ARBA00022729"/>
    </source>
</evidence>
<reference evidence="7" key="2">
    <citation type="submission" date="2021-01" db="UniProtKB">
        <authorList>
            <consortium name="EnsemblPlants"/>
        </authorList>
    </citation>
    <scope>IDENTIFICATION</scope>
</reference>
<keyword evidence="4" id="KW-0472">Membrane</keyword>
<keyword evidence="8" id="KW-1185">Reference proteome</keyword>
<dbReference type="SUPFAM" id="SSF51110">
    <property type="entry name" value="alpha-D-mannose-specific plant lectins"/>
    <property type="match status" value="1"/>
</dbReference>
<organism evidence="7 8">
    <name type="scientific">Quercus lobata</name>
    <name type="common">Valley oak</name>
    <dbReference type="NCBI Taxonomy" id="97700"/>
    <lineage>
        <taxon>Eukaryota</taxon>
        <taxon>Viridiplantae</taxon>
        <taxon>Streptophyta</taxon>
        <taxon>Embryophyta</taxon>
        <taxon>Tracheophyta</taxon>
        <taxon>Spermatophyta</taxon>
        <taxon>Magnoliopsida</taxon>
        <taxon>eudicotyledons</taxon>
        <taxon>Gunneridae</taxon>
        <taxon>Pentapetalae</taxon>
        <taxon>rosids</taxon>
        <taxon>fabids</taxon>
        <taxon>Fagales</taxon>
        <taxon>Fagaceae</taxon>
        <taxon>Quercus</taxon>
    </lineage>
</organism>
<dbReference type="Pfam" id="PF00954">
    <property type="entry name" value="S_locus_glycop"/>
    <property type="match status" value="1"/>
</dbReference>